<protein>
    <submittedName>
        <fullName evidence="3">Uncharacterized protein</fullName>
    </submittedName>
</protein>
<accession>A0AAW0YA04</accession>
<evidence type="ECO:0000313" key="3">
    <source>
        <dbReference type="EMBL" id="KAK8748801.1"/>
    </source>
</evidence>
<reference evidence="3 4" key="1">
    <citation type="journal article" date="2024" name="BMC Genomics">
        <title>Genome assembly of redclaw crayfish (Cherax quadricarinatus) provides insights into its immune adaptation and hypoxia tolerance.</title>
        <authorList>
            <person name="Liu Z."/>
            <person name="Zheng J."/>
            <person name="Li H."/>
            <person name="Fang K."/>
            <person name="Wang S."/>
            <person name="He J."/>
            <person name="Zhou D."/>
            <person name="Weng S."/>
            <person name="Chi M."/>
            <person name="Gu Z."/>
            <person name="He J."/>
            <person name="Li F."/>
            <person name="Wang M."/>
        </authorList>
    </citation>
    <scope>NUCLEOTIDE SEQUENCE [LARGE SCALE GENOMIC DNA]</scope>
    <source>
        <strain evidence="3">ZL_2023a</strain>
    </source>
</reference>
<name>A0AAW0YA04_CHEQU</name>
<evidence type="ECO:0000256" key="2">
    <source>
        <dbReference type="SAM" id="Phobius"/>
    </source>
</evidence>
<feature type="transmembrane region" description="Helical" evidence="2">
    <location>
        <begin position="193"/>
        <end position="219"/>
    </location>
</feature>
<dbReference type="Proteomes" id="UP001445076">
    <property type="component" value="Unassembled WGS sequence"/>
</dbReference>
<evidence type="ECO:0000256" key="1">
    <source>
        <dbReference type="SAM" id="MobiDB-lite"/>
    </source>
</evidence>
<keyword evidence="4" id="KW-1185">Reference proteome</keyword>
<dbReference type="AlphaFoldDB" id="A0AAW0YA04"/>
<sequence length="386" mass="42340">AWDRDLNETLTYSLINDFEWSDTNINSTYNFGIEKAANNTARILLNFNPLGINEGYCRFTINVLDSDNHKGNTTAKVYAITKTYELPVYFKNNYEDVISNRVQVEGIFTMAYGYQCIIDSIAQSTDDQGETTVLMHFIDTSTDTPVTVKDILDATNDGQVVTQLLKNLNNIKLDLKSIGTVIADGSDQDQKLLILQVLLGVVSLVLGSLVFLLITVYCLRTRSLERRVKVLSTNTFGSQSSDINRIGMGMAAVPGSNKFAGEGANPMYNMPETNIRNDDSSSIGSGDSVLVGVEDNPEFKNYMIRQDLDSGLDNPAFSRTIDEVSVPAGLSGGPRTNPLLQMQLGAEDHDLADGLAELDFATRHSSSGSEDTSFHENLNSNFSFGN</sequence>
<keyword evidence="2" id="KW-0812">Transmembrane</keyword>
<evidence type="ECO:0000313" key="4">
    <source>
        <dbReference type="Proteomes" id="UP001445076"/>
    </source>
</evidence>
<organism evidence="3 4">
    <name type="scientific">Cherax quadricarinatus</name>
    <name type="common">Australian red claw crayfish</name>
    <dbReference type="NCBI Taxonomy" id="27406"/>
    <lineage>
        <taxon>Eukaryota</taxon>
        <taxon>Metazoa</taxon>
        <taxon>Ecdysozoa</taxon>
        <taxon>Arthropoda</taxon>
        <taxon>Crustacea</taxon>
        <taxon>Multicrustacea</taxon>
        <taxon>Malacostraca</taxon>
        <taxon>Eumalacostraca</taxon>
        <taxon>Eucarida</taxon>
        <taxon>Decapoda</taxon>
        <taxon>Pleocyemata</taxon>
        <taxon>Astacidea</taxon>
        <taxon>Parastacoidea</taxon>
        <taxon>Parastacidae</taxon>
        <taxon>Cherax</taxon>
    </lineage>
</organism>
<proteinExistence type="predicted"/>
<gene>
    <name evidence="3" type="ORF">OTU49_016007</name>
</gene>
<feature type="region of interest" description="Disordered" evidence="1">
    <location>
        <begin position="364"/>
        <end position="386"/>
    </location>
</feature>
<feature type="non-terminal residue" evidence="3">
    <location>
        <position position="1"/>
    </location>
</feature>
<keyword evidence="2" id="KW-1133">Transmembrane helix</keyword>
<dbReference type="EMBL" id="JARKIK010000011">
    <property type="protein sequence ID" value="KAK8748801.1"/>
    <property type="molecule type" value="Genomic_DNA"/>
</dbReference>
<comment type="caution">
    <text evidence="3">The sequence shown here is derived from an EMBL/GenBank/DDBJ whole genome shotgun (WGS) entry which is preliminary data.</text>
</comment>
<keyword evidence="2" id="KW-0472">Membrane</keyword>